<dbReference type="FunFam" id="3.30.70.330:FF:000029">
    <property type="entry name" value="U2 small nuclear ribonucleoprotein B"/>
    <property type="match status" value="1"/>
</dbReference>
<accession>A0AAD5X0T8</accession>
<name>A0AAD5X0T8_9FUNG</name>
<gene>
    <name evidence="5" type="ORF">HK097_008901</name>
</gene>
<keyword evidence="6" id="KW-1185">Reference proteome</keyword>
<dbReference type="PROSITE" id="PS50102">
    <property type="entry name" value="RRM"/>
    <property type="match status" value="1"/>
</dbReference>
<dbReference type="Gene3D" id="3.30.70.330">
    <property type="match status" value="1"/>
</dbReference>
<dbReference type="PANTHER" id="PTHR10501">
    <property type="entry name" value="U1 SMALL NUCLEAR RIBONUCLEOPROTEIN A/U2 SMALL NUCLEAR RIBONUCLEOPROTEIN B"/>
    <property type="match status" value="1"/>
</dbReference>
<evidence type="ECO:0000313" key="6">
    <source>
        <dbReference type="Proteomes" id="UP001212841"/>
    </source>
</evidence>
<comment type="caution">
    <text evidence="5">The sequence shown here is derived from an EMBL/GenBank/DDBJ whole genome shotgun (WGS) entry which is preliminary data.</text>
</comment>
<proteinExistence type="predicted"/>
<dbReference type="AlphaFoldDB" id="A0AAD5X0T8"/>
<dbReference type="Proteomes" id="UP001212841">
    <property type="component" value="Unassembled WGS sequence"/>
</dbReference>
<feature type="region of interest" description="Disordered" evidence="3">
    <location>
        <begin position="1"/>
        <end position="66"/>
    </location>
</feature>
<dbReference type="InterPro" id="IPR012677">
    <property type="entry name" value="Nucleotide-bd_a/b_plait_sf"/>
</dbReference>
<evidence type="ECO:0000313" key="5">
    <source>
        <dbReference type="EMBL" id="KAJ3050125.1"/>
    </source>
</evidence>
<dbReference type="Pfam" id="PF00076">
    <property type="entry name" value="RRM_1"/>
    <property type="match status" value="1"/>
</dbReference>
<keyword evidence="1 2" id="KW-0694">RNA-binding</keyword>
<organism evidence="5 6">
    <name type="scientific">Rhizophlyctis rosea</name>
    <dbReference type="NCBI Taxonomy" id="64517"/>
    <lineage>
        <taxon>Eukaryota</taxon>
        <taxon>Fungi</taxon>
        <taxon>Fungi incertae sedis</taxon>
        <taxon>Chytridiomycota</taxon>
        <taxon>Chytridiomycota incertae sedis</taxon>
        <taxon>Chytridiomycetes</taxon>
        <taxon>Rhizophlyctidales</taxon>
        <taxon>Rhizophlyctidaceae</taxon>
        <taxon>Rhizophlyctis</taxon>
    </lineage>
</organism>
<reference evidence="5" key="1">
    <citation type="submission" date="2020-05" db="EMBL/GenBank/DDBJ databases">
        <title>Phylogenomic resolution of chytrid fungi.</title>
        <authorList>
            <person name="Stajich J.E."/>
            <person name="Amses K."/>
            <person name="Simmons R."/>
            <person name="Seto K."/>
            <person name="Myers J."/>
            <person name="Bonds A."/>
            <person name="Quandt C.A."/>
            <person name="Barry K."/>
            <person name="Liu P."/>
            <person name="Grigoriev I."/>
            <person name="Longcore J.E."/>
            <person name="James T.Y."/>
        </authorList>
    </citation>
    <scope>NUCLEOTIDE SEQUENCE</scope>
    <source>
        <strain evidence="5">JEL0318</strain>
    </source>
</reference>
<evidence type="ECO:0000256" key="3">
    <source>
        <dbReference type="SAM" id="MobiDB-lite"/>
    </source>
</evidence>
<dbReference type="InterPro" id="IPR035979">
    <property type="entry name" value="RBD_domain_sf"/>
</dbReference>
<dbReference type="SUPFAM" id="SSF54928">
    <property type="entry name" value="RNA-binding domain, RBD"/>
    <property type="match status" value="1"/>
</dbReference>
<sequence length="139" mass="15017">MREGSYSLTGRPAAGPISGAQKRIRDDDSDSDDDAGPPRKRNEGEGDEEMEDAEAPSDANANPPNRILFVRNFPADAEAALGPLFQQYPGFQEVRTVPGKPGMAFVEYETDGLAERAKTGLDGFKLSDTSPLIVEFAKK</sequence>
<protein>
    <recommendedName>
        <fullName evidence="4">RRM domain-containing protein</fullName>
    </recommendedName>
</protein>
<evidence type="ECO:0000256" key="2">
    <source>
        <dbReference type="PROSITE-ProRule" id="PRU00176"/>
    </source>
</evidence>
<dbReference type="GO" id="GO:0003723">
    <property type="term" value="F:RNA binding"/>
    <property type="evidence" value="ECO:0007669"/>
    <property type="project" value="UniProtKB-UniRule"/>
</dbReference>
<evidence type="ECO:0000256" key="1">
    <source>
        <dbReference type="ARBA" id="ARBA00022884"/>
    </source>
</evidence>
<dbReference type="SMART" id="SM00360">
    <property type="entry name" value="RRM"/>
    <property type="match status" value="1"/>
</dbReference>
<dbReference type="CDD" id="cd12247">
    <property type="entry name" value="RRM2_U1A_like"/>
    <property type="match status" value="1"/>
</dbReference>
<feature type="compositionally biased region" description="Acidic residues" evidence="3">
    <location>
        <begin position="45"/>
        <end position="55"/>
    </location>
</feature>
<evidence type="ECO:0000259" key="4">
    <source>
        <dbReference type="PROSITE" id="PS50102"/>
    </source>
</evidence>
<dbReference type="InterPro" id="IPR000504">
    <property type="entry name" value="RRM_dom"/>
</dbReference>
<feature type="domain" description="RRM" evidence="4">
    <location>
        <begin position="66"/>
        <end position="139"/>
    </location>
</feature>
<dbReference type="EMBL" id="JADGJD010000551">
    <property type="protein sequence ID" value="KAJ3050125.1"/>
    <property type="molecule type" value="Genomic_DNA"/>
</dbReference>